<sequence length="596" mass="67648">MFPDEHMNSYFKPSAPQTPTKESSTPKSVISRAFSFFSPSAWKQNYKNFRKTQNKPSNFKNDSQNDLEYRNYFQDNPESLRKDSIIEEDFFEKTKNDEFKDTSIPKKPPSPNISFEDNTDMLFMNPAISKLGEKDVLSNKILTPNEILSSFFSKKGNSPLNTIEIEGVISLMSKNTTSNIDFSSFITPLKAQQQSLFSFHNSTFSPTCDSTIKFGSSLPTFSHSKKYSTFGPTISTPFRKRKSTRRSSFYVNNRSKQLSSKYDLLATIGTNENESTKSGDKHELDIMLAPEAKRRHIDSTLLDKNSPKKMPSYISETPQGINSENLKFAKSRTATNILNILDKKKSEEHVKTEIDIQSILSPYAMPSSRRTCSKHGITPNIITQKKKQKSIAEKIGETVHFNTISKSIDKTNYQAPEIPYKRYKPIISSNLQNVIPLETGEIFSRNNDTEINYFKESKNILSSNKIFIPKDLTSNEVTSMKKDPIVSKTFEDNQEISNSFSTTGVSSGPEINDQTSIIYPVNKHNNSGVTTLSSFLSQNKAIFDFSLKKDEIKDTSININSLNKNNNSTKEILQITKSLKLKIFKIMKVYDDIRNG</sequence>
<dbReference type="OrthoDB" id="5370852at2759"/>
<proteinExistence type="predicted"/>
<accession>A0A899FMS1</accession>
<protein>
    <submittedName>
        <fullName evidence="2">Uncharacterized protein</fullName>
    </submittedName>
</protein>
<feature type="compositionally biased region" description="Polar residues" evidence="1">
    <location>
        <begin position="15"/>
        <end position="27"/>
    </location>
</feature>
<dbReference type="EMBL" id="CP054537">
    <property type="protein sequence ID" value="QSL65290.1"/>
    <property type="molecule type" value="Genomic_DNA"/>
</dbReference>
<evidence type="ECO:0000313" key="2">
    <source>
        <dbReference type="EMBL" id="QSL65290.1"/>
    </source>
</evidence>
<organism evidence="2 3">
    <name type="scientific">Pneumocystis wakefieldiae</name>
    <dbReference type="NCBI Taxonomy" id="38082"/>
    <lineage>
        <taxon>Eukaryota</taxon>
        <taxon>Fungi</taxon>
        <taxon>Dikarya</taxon>
        <taxon>Ascomycota</taxon>
        <taxon>Taphrinomycotina</taxon>
        <taxon>Pneumocystomycetes</taxon>
        <taxon>Pneumocystaceae</taxon>
        <taxon>Pneumocystis</taxon>
    </lineage>
</organism>
<gene>
    <name evidence="2" type="ORF">MERGE_002599</name>
</gene>
<evidence type="ECO:0000256" key="1">
    <source>
        <dbReference type="SAM" id="MobiDB-lite"/>
    </source>
</evidence>
<keyword evidence="3" id="KW-1185">Reference proteome</keyword>
<evidence type="ECO:0000313" key="3">
    <source>
        <dbReference type="Proteomes" id="UP000663699"/>
    </source>
</evidence>
<dbReference type="AlphaFoldDB" id="A0A899FMS1"/>
<feature type="region of interest" description="Disordered" evidence="1">
    <location>
        <begin position="1"/>
        <end position="27"/>
    </location>
</feature>
<reference evidence="2" key="1">
    <citation type="submission" date="2020-06" db="EMBL/GenBank/DDBJ databases">
        <title>Genomes of multiple members of Pneumocystis genus reveal paths to human pathogen Pneumocystis jirovecii.</title>
        <authorList>
            <person name="Cisse O.H."/>
            <person name="Ma L."/>
            <person name="Dekker J."/>
            <person name="Khil P."/>
            <person name="Jo J."/>
            <person name="Brenchley J."/>
            <person name="Blair R."/>
            <person name="Pahar B."/>
            <person name="Chabe M."/>
            <person name="Van Rompay K.A."/>
            <person name="Keesler R."/>
            <person name="Sukura A."/>
            <person name="Hirsch V."/>
            <person name="Kutty G."/>
            <person name="Liu Y."/>
            <person name="Peng L."/>
            <person name="Chen J."/>
            <person name="Song J."/>
            <person name="Weissenbacher-Lang C."/>
            <person name="Xu J."/>
            <person name="Upham N.S."/>
            <person name="Stajich J.E."/>
            <person name="Cuomo C.A."/>
            <person name="Cushion M.T."/>
            <person name="Kovacs J.A."/>
        </authorList>
    </citation>
    <scope>NUCLEOTIDE SEQUENCE</scope>
    <source>
        <strain evidence="2">2A</strain>
    </source>
</reference>
<name>A0A899FMS1_9ASCO</name>
<dbReference type="Proteomes" id="UP000663699">
    <property type="component" value="Chromosome 6"/>
</dbReference>